<evidence type="ECO:0000313" key="2">
    <source>
        <dbReference type="Proteomes" id="UP000001745"/>
    </source>
</evidence>
<dbReference type="InParanoid" id="B8MAW7"/>
<sequence length="155" mass="17785">MAVDTYKHGKNQKNLAFSACIWSLPTKASTTDRGYTLSPTNRLLLVDQEKALLILLLTERHGEPAKIGFILSVYQIIINGSFKALKKWNIRLPSIMARLNDETGFIVGKGKRRQWLQHIQKGEKHMEEWYNHIKDEDWLTAPASSGFITDEIVFE</sequence>
<dbReference type="EMBL" id="EQ962655">
    <property type="protein sequence ID" value="EED18668.1"/>
    <property type="molecule type" value="Genomic_DNA"/>
</dbReference>
<protein>
    <submittedName>
        <fullName evidence="1">Uncharacterized protein</fullName>
    </submittedName>
</protein>
<dbReference type="OrthoDB" id="4324149at2759"/>
<dbReference type="HOGENOM" id="CLU_1696675_0_0_1"/>
<keyword evidence="2" id="KW-1185">Reference proteome</keyword>
<dbReference type="Proteomes" id="UP000001745">
    <property type="component" value="Unassembled WGS sequence"/>
</dbReference>
<dbReference type="RefSeq" id="XP_002482660.1">
    <property type="nucleotide sequence ID" value="XM_002482615.1"/>
</dbReference>
<evidence type="ECO:0000313" key="1">
    <source>
        <dbReference type="EMBL" id="EED18668.1"/>
    </source>
</evidence>
<reference evidence="2" key="1">
    <citation type="journal article" date="2015" name="Genome Announc.">
        <title>Genome sequence of the AIDS-associated pathogen Penicillium marneffei (ATCC18224) and its near taxonomic relative Talaromyces stipitatus (ATCC10500).</title>
        <authorList>
            <person name="Nierman W.C."/>
            <person name="Fedorova-Abrams N.D."/>
            <person name="Andrianopoulos A."/>
        </authorList>
    </citation>
    <scope>NUCLEOTIDE SEQUENCE [LARGE SCALE GENOMIC DNA]</scope>
    <source>
        <strain evidence="2">ATCC 10500 / CBS 375.48 / QM 6759 / NRRL 1006</strain>
    </source>
</reference>
<name>B8MAW7_TALSN</name>
<dbReference type="GeneID" id="8098348"/>
<gene>
    <name evidence="1" type="ORF">TSTA_123960</name>
</gene>
<dbReference type="AlphaFoldDB" id="B8MAW7"/>
<dbReference type="PhylomeDB" id="B8MAW7"/>
<proteinExistence type="predicted"/>
<organism evidence="1 2">
    <name type="scientific">Talaromyces stipitatus (strain ATCC 10500 / CBS 375.48 / QM 6759 / NRRL 1006)</name>
    <name type="common">Penicillium stipitatum</name>
    <dbReference type="NCBI Taxonomy" id="441959"/>
    <lineage>
        <taxon>Eukaryota</taxon>
        <taxon>Fungi</taxon>
        <taxon>Dikarya</taxon>
        <taxon>Ascomycota</taxon>
        <taxon>Pezizomycotina</taxon>
        <taxon>Eurotiomycetes</taxon>
        <taxon>Eurotiomycetidae</taxon>
        <taxon>Eurotiales</taxon>
        <taxon>Trichocomaceae</taxon>
        <taxon>Talaromyces</taxon>
        <taxon>Talaromyces sect. Talaromyces</taxon>
    </lineage>
</organism>
<dbReference type="VEuPathDB" id="FungiDB:TSTA_123960"/>
<accession>B8MAW7</accession>